<evidence type="ECO:0000313" key="2">
    <source>
        <dbReference type="Proteomes" id="UP000540412"/>
    </source>
</evidence>
<dbReference type="EMBL" id="JACHIT010000001">
    <property type="protein sequence ID" value="MBB5914653.1"/>
    <property type="molecule type" value="Genomic_DNA"/>
</dbReference>
<dbReference type="AlphaFoldDB" id="A0A7W9PFG3"/>
<proteinExistence type="predicted"/>
<dbReference type="Proteomes" id="UP000540412">
    <property type="component" value="Unassembled WGS sequence"/>
</dbReference>
<dbReference type="RefSeq" id="WP_040746028.1">
    <property type="nucleotide sequence ID" value="NZ_JACHIT010000001.1"/>
</dbReference>
<evidence type="ECO:0000313" key="1">
    <source>
        <dbReference type="EMBL" id="MBB5914653.1"/>
    </source>
</evidence>
<protein>
    <submittedName>
        <fullName evidence="1">Uncharacterized protein</fullName>
    </submittedName>
</protein>
<name>A0A7W9PFG3_9NOCA</name>
<organism evidence="1 2">
    <name type="scientific">Nocardia transvalensis</name>
    <dbReference type="NCBI Taxonomy" id="37333"/>
    <lineage>
        <taxon>Bacteria</taxon>
        <taxon>Bacillati</taxon>
        <taxon>Actinomycetota</taxon>
        <taxon>Actinomycetes</taxon>
        <taxon>Mycobacteriales</taxon>
        <taxon>Nocardiaceae</taxon>
        <taxon>Nocardia</taxon>
    </lineage>
</organism>
<reference evidence="1 2" key="1">
    <citation type="submission" date="2020-08" db="EMBL/GenBank/DDBJ databases">
        <title>Sequencing the genomes of 1000 actinobacteria strains.</title>
        <authorList>
            <person name="Klenk H.-P."/>
        </authorList>
    </citation>
    <scope>NUCLEOTIDE SEQUENCE [LARGE SCALE GENOMIC DNA]</scope>
    <source>
        <strain evidence="1 2">DSM 43582</strain>
    </source>
</reference>
<comment type="caution">
    <text evidence="1">The sequence shown here is derived from an EMBL/GenBank/DDBJ whole genome shotgun (WGS) entry which is preliminary data.</text>
</comment>
<gene>
    <name evidence="1" type="ORF">BJY24_003520</name>
</gene>
<accession>A0A7W9PFG3</accession>
<keyword evidence="2" id="KW-1185">Reference proteome</keyword>
<sequence length="61" mass="7029">MDMFSTCWIEPLQLTPQKAHAIMQMHLTCRTEECPRRRAAVRTLVDAGHLVPDSSRAMSRF</sequence>